<feature type="compositionally biased region" description="Low complexity" evidence="1">
    <location>
        <begin position="660"/>
        <end position="669"/>
    </location>
</feature>
<feature type="region of interest" description="Disordered" evidence="1">
    <location>
        <begin position="381"/>
        <end position="669"/>
    </location>
</feature>
<feature type="compositionally biased region" description="Polar residues" evidence="1">
    <location>
        <begin position="125"/>
        <end position="138"/>
    </location>
</feature>
<feature type="region of interest" description="Disordered" evidence="1">
    <location>
        <begin position="1"/>
        <end position="138"/>
    </location>
</feature>
<protein>
    <submittedName>
        <fullName evidence="2">Uncharacterized protein</fullName>
    </submittedName>
</protein>
<feature type="compositionally biased region" description="Pro residues" evidence="1">
    <location>
        <begin position="469"/>
        <end position="488"/>
    </location>
</feature>
<sequence>MATNPPGFFPPHNNAAGNRSVNTQIPVPPVGHFPPPAPGGLRGIQLGGQSGMPRAEPRPGMMGAGNYPMQQHQQQQLPIPQQQHFQQQSQMPPPPQQHQLSQVQQQQQQQQQQPGMSQVPVQQQTMNQGPNPQPHFQQRFNQDNAHLQQLPLEHRRNHGTEVVDLRYENMTEAYAREELSTYIVFRLEKTPTYETDVLGNPSAPAWDLVSRTEEIDISQEEAARRVRKLNKESSAIDKKLEMPTIVQRQVEKAMISLEKRENDSRYEYVLAQLECQVVKIDERSPLYKIYVSDGDSDRKDRRGDKHRGKKHKEKHKDKHGDKHGRSRGYRGEKEYRGDRKKDHKQKYERASMTVYFRRVPKRHEDVLEMLQEEMSAVKRQSYALRGQQKQQQQSMAMAMPMPMGGNMADGPFANQGQQRTNMGNGQLPMNTNPGVPQPSRQAQQPQSQGHQQPPQVHQPQFQPQQQQPPFHPQQRPPPPPPLPAPGPGPGQQLPGSMPPPPPQMPGQPQARPMPPPMQQHGQQQQQPPQPRAPAPQMPRMPNMPPGVNHQNRPNPPGNQRPFTPKPAPGHQKPPKAFSDPNSSQDSATSSEEDYDSSDEADVFTPESSLSSHSRRHQKRRSSKHRHPDHPEHFGLLQQATAHKQHTQHDRNHLAPPSPPSTSFSPRVPSFEYDTGFQRGYSMAREDNRRRHAPVVVQNNTPRVIPSYSAKQILHRDRLESIENEMANLRVADGGGAYKNPFARADGNNRHVRHDRTYRRMGDEEIDDMGDRWWLRRQERYNPMMPVSDYIGRQY</sequence>
<dbReference type="EMBL" id="SBHS01000017">
    <property type="protein sequence ID" value="TWU73596.1"/>
    <property type="molecule type" value="Genomic_DNA"/>
</dbReference>
<feature type="compositionally biased region" description="Pro residues" evidence="1">
    <location>
        <begin position="553"/>
        <end position="567"/>
    </location>
</feature>
<feature type="compositionally biased region" description="Polar residues" evidence="1">
    <location>
        <begin position="414"/>
        <end position="434"/>
    </location>
</feature>
<evidence type="ECO:0000313" key="3">
    <source>
        <dbReference type="Proteomes" id="UP000317257"/>
    </source>
</evidence>
<dbReference type="AlphaFoldDB" id="A0A5C6GC78"/>
<feature type="compositionally biased region" description="Low complexity" evidence="1">
    <location>
        <begin position="437"/>
        <end position="468"/>
    </location>
</feature>
<feature type="compositionally biased region" description="Acidic residues" evidence="1">
    <location>
        <begin position="590"/>
        <end position="601"/>
    </location>
</feature>
<gene>
    <name evidence="2" type="ORF">ED733_005209</name>
</gene>
<feature type="compositionally biased region" description="Pro residues" evidence="1">
    <location>
        <begin position="496"/>
        <end position="517"/>
    </location>
</feature>
<feature type="compositionally biased region" description="Pro residues" evidence="1">
    <location>
        <begin position="527"/>
        <end position="544"/>
    </location>
</feature>
<feature type="compositionally biased region" description="Basic residues" evidence="1">
    <location>
        <begin position="612"/>
        <end position="627"/>
    </location>
</feature>
<evidence type="ECO:0000256" key="1">
    <source>
        <dbReference type="SAM" id="MobiDB-lite"/>
    </source>
</evidence>
<evidence type="ECO:0000313" key="2">
    <source>
        <dbReference type="EMBL" id="TWU73596.1"/>
    </source>
</evidence>
<proteinExistence type="predicted"/>
<feature type="compositionally biased region" description="Basic and acidic residues" evidence="1">
    <location>
        <begin position="329"/>
        <end position="346"/>
    </location>
</feature>
<feature type="compositionally biased region" description="Gly residues" evidence="1">
    <location>
        <begin position="40"/>
        <end position="50"/>
    </location>
</feature>
<feature type="compositionally biased region" description="Low complexity" evidence="1">
    <location>
        <begin position="386"/>
        <end position="411"/>
    </location>
</feature>
<dbReference type="Proteomes" id="UP000317257">
    <property type="component" value="Unassembled WGS sequence"/>
</dbReference>
<organism evidence="2 3">
    <name type="scientific">Metarhizium rileyi (strain RCEF 4871)</name>
    <name type="common">Nomuraea rileyi</name>
    <dbReference type="NCBI Taxonomy" id="1649241"/>
    <lineage>
        <taxon>Eukaryota</taxon>
        <taxon>Fungi</taxon>
        <taxon>Dikarya</taxon>
        <taxon>Ascomycota</taxon>
        <taxon>Pezizomycotina</taxon>
        <taxon>Sordariomycetes</taxon>
        <taxon>Hypocreomycetidae</taxon>
        <taxon>Hypocreales</taxon>
        <taxon>Clavicipitaceae</taxon>
        <taxon>Metarhizium</taxon>
    </lineage>
</organism>
<feature type="compositionally biased region" description="Low complexity" evidence="1">
    <location>
        <begin position="68"/>
        <end position="90"/>
    </location>
</feature>
<accession>A0A5C6GC78</accession>
<reference evidence="3" key="1">
    <citation type="submission" date="2018-12" db="EMBL/GenBank/DDBJ databases">
        <title>The complete genome of Metarhizium rileyi, a key fungal pathogen of Lepidoptera.</title>
        <authorList>
            <person name="Binneck E."/>
            <person name="Lastra C.C.L."/>
            <person name="Sosa-Gomez D.R."/>
        </authorList>
    </citation>
    <scope>NUCLEOTIDE SEQUENCE [LARGE SCALE GENOMIC DNA]</scope>
    <source>
        <strain evidence="3">Cep018-CH2</strain>
    </source>
</reference>
<feature type="compositionally biased region" description="Basic residues" evidence="1">
    <location>
        <begin position="304"/>
        <end position="328"/>
    </location>
</feature>
<feature type="compositionally biased region" description="Polar residues" evidence="1">
    <location>
        <begin position="15"/>
        <end position="25"/>
    </location>
</feature>
<feature type="region of interest" description="Disordered" evidence="1">
    <location>
        <begin position="292"/>
        <end position="346"/>
    </location>
</feature>
<feature type="compositionally biased region" description="Low complexity" evidence="1">
    <location>
        <begin position="97"/>
        <end position="124"/>
    </location>
</feature>
<name>A0A5C6GC78_METRR</name>
<feature type="compositionally biased region" description="Pro residues" evidence="1">
    <location>
        <begin position="26"/>
        <end position="38"/>
    </location>
</feature>
<comment type="caution">
    <text evidence="2">The sequence shown here is derived from an EMBL/GenBank/DDBJ whole genome shotgun (WGS) entry which is preliminary data.</text>
</comment>